<evidence type="ECO:0000313" key="5">
    <source>
        <dbReference type="EMBL" id="CAF1319738.1"/>
    </source>
</evidence>
<feature type="domain" description="BTB" evidence="4">
    <location>
        <begin position="60"/>
        <end position="122"/>
    </location>
</feature>
<feature type="region of interest" description="Disordered" evidence="3">
    <location>
        <begin position="1"/>
        <end position="31"/>
    </location>
</feature>
<dbReference type="InterPro" id="IPR015915">
    <property type="entry name" value="Kelch-typ_b-propeller"/>
</dbReference>
<evidence type="ECO:0000256" key="1">
    <source>
        <dbReference type="ARBA" id="ARBA00022441"/>
    </source>
</evidence>
<dbReference type="SMART" id="SM00875">
    <property type="entry name" value="BACK"/>
    <property type="match status" value="2"/>
</dbReference>
<dbReference type="PANTHER" id="PTHR45632:SF3">
    <property type="entry name" value="KELCH-LIKE PROTEIN 32"/>
    <property type="match status" value="1"/>
</dbReference>
<dbReference type="Gene3D" id="3.30.710.10">
    <property type="entry name" value="Potassium Channel Kv1.1, Chain A"/>
    <property type="match status" value="2"/>
</dbReference>
<feature type="compositionally biased region" description="Basic and acidic residues" evidence="3">
    <location>
        <begin position="7"/>
        <end position="17"/>
    </location>
</feature>
<proteinExistence type="predicted"/>
<dbReference type="FunFam" id="1.25.40.420:FF:000001">
    <property type="entry name" value="Kelch-like family member 12"/>
    <property type="match status" value="2"/>
</dbReference>
<dbReference type="Gene3D" id="1.25.40.420">
    <property type="match status" value="2"/>
</dbReference>
<dbReference type="PROSITE" id="PS50097">
    <property type="entry name" value="BTB"/>
    <property type="match status" value="2"/>
</dbReference>
<dbReference type="SMART" id="SM00612">
    <property type="entry name" value="Kelch"/>
    <property type="match status" value="12"/>
</dbReference>
<keyword evidence="1" id="KW-0880">Kelch repeat</keyword>
<dbReference type="InterPro" id="IPR011333">
    <property type="entry name" value="SKP1/BTB/POZ_sf"/>
</dbReference>
<dbReference type="Gene3D" id="2.120.10.80">
    <property type="entry name" value="Kelch-type beta propeller"/>
    <property type="match status" value="2"/>
</dbReference>
<dbReference type="Pfam" id="PF07707">
    <property type="entry name" value="BACK"/>
    <property type="match status" value="2"/>
</dbReference>
<dbReference type="SUPFAM" id="SSF117281">
    <property type="entry name" value="Kelch motif"/>
    <property type="match status" value="2"/>
</dbReference>
<dbReference type="InterPro" id="IPR011705">
    <property type="entry name" value="BACK"/>
</dbReference>
<organism evidence="5 6">
    <name type="scientific">Adineta steineri</name>
    <dbReference type="NCBI Taxonomy" id="433720"/>
    <lineage>
        <taxon>Eukaryota</taxon>
        <taxon>Metazoa</taxon>
        <taxon>Spiralia</taxon>
        <taxon>Gnathifera</taxon>
        <taxon>Rotifera</taxon>
        <taxon>Eurotatoria</taxon>
        <taxon>Bdelloidea</taxon>
        <taxon>Adinetida</taxon>
        <taxon>Adinetidae</taxon>
        <taxon>Adineta</taxon>
    </lineage>
</organism>
<dbReference type="EMBL" id="CAJNOG010000626">
    <property type="protein sequence ID" value="CAF1319738.1"/>
    <property type="molecule type" value="Genomic_DNA"/>
</dbReference>
<dbReference type="SUPFAM" id="SSF54695">
    <property type="entry name" value="POZ domain"/>
    <property type="match status" value="2"/>
</dbReference>
<accession>A0A815FJF8</accession>
<feature type="domain" description="BTB" evidence="4">
    <location>
        <begin position="648"/>
        <end position="710"/>
    </location>
</feature>
<comment type="caution">
    <text evidence="5">The sequence shown here is derived from an EMBL/GenBank/DDBJ whole genome shotgun (WGS) entry which is preliminary data.</text>
</comment>
<evidence type="ECO:0000256" key="2">
    <source>
        <dbReference type="ARBA" id="ARBA00022737"/>
    </source>
</evidence>
<evidence type="ECO:0000313" key="6">
    <source>
        <dbReference type="Proteomes" id="UP000663845"/>
    </source>
</evidence>
<dbReference type="InterPro" id="IPR000210">
    <property type="entry name" value="BTB/POZ_dom"/>
</dbReference>
<dbReference type="AlphaFoldDB" id="A0A815FJF8"/>
<dbReference type="InterPro" id="IPR006652">
    <property type="entry name" value="Kelch_1"/>
</dbReference>
<dbReference type="Pfam" id="PF01344">
    <property type="entry name" value="Kelch_1"/>
    <property type="match status" value="8"/>
</dbReference>
<dbReference type="SMART" id="SM00225">
    <property type="entry name" value="BTB"/>
    <property type="match status" value="2"/>
</dbReference>
<dbReference type="Proteomes" id="UP000663845">
    <property type="component" value="Unassembled WGS sequence"/>
</dbReference>
<dbReference type="Pfam" id="PF00651">
    <property type="entry name" value="BTB"/>
    <property type="match status" value="2"/>
</dbReference>
<keyword evidence="2" id="KW-0677">Repeat</keyword>
<dbReference type="Pfam" id="PF24681">
    <property type="entry name" value="Kelch_KLHDC2_KLHL20_DRC7"/>
    <property type="match status" value="1"/>
</dbReference>
<reference evidence="5" key="1">
    <citation type="submission" date="2021-02" db="EMBL/GenBank/DDBJ databases">
        <authorList>
            <person name="Nowell W R."/>
        </authorList>
    </citation>
    <scope>NUCLEOTIDE SEQUENCE</scope>
</reference>
<protein>
    <recommendedName>
        <fullName evidence="4">BTB domain-containing protein</fullName>
    </recommendedName>
</protein>
<evidence type="ECO:0000259" key="4">
    <source>
        <dbReference type="PROSITE" id="PS50097"/>
    </source>
</evidence>
<dbReference type="PANTHER" id="PTHR45632">
    <property type="entry name" value="LD33804P"/>
    <property type="match status" value="1"/>
</dbReference>
<gene>
    <name evidence="5" type="ORF">JYZ213_LOCUS33333</name>
</gene>
<dbReference type="GO" id="GO:0005737">
    <property type="term" value="C:cytoplasm"/>
    <property type="evidence" value="ECO:0007669"/>
    <property type="project" value="UniProtKB-ARBA"/>
</dbReference>
<name>A0A815FJF8_9BILA</name>
<sequence>MLKRVRSKSESRIDSRRKLSSSSSTMTDLNAHSGDRKRVCAFTIEACQILNELRKNNLLCDAIILTKEYIEYPVHRFILAAVSPYFRMAFTSENRYLQIDIECDTLELLLDYAYTRKCILTLDNIIKLIDAAKLCQMTSLFHYCCEYLIFNLNDENVFHLYNFAKINSDIKLFNATYQYIMYHFINMTKTSKTFVELSIEQLIEFITNDDLNVRNEENLFDACIKWIDYNIEQRKSFIVQLIRNLRLGLISSSIFINKIKQHSYIRNNNECKPIIGETFRLLYKLDNEGLIDNDINCSCIRPRHPHEMIFAFGGWSGGNATNMLEAYDVRADKWTIISTDQVSPRAYHGCITIADKMYIIGGFDGTEYFSSCRTFHLTDRVWNDIAPMNERRCYVSIAYLNGFLYAMGGFNGRVRQNTAEKYLSETNQWSAICPMHVQRSDASACTLNDRIYICGGFDGQECLQTAEYYNPITNQWTMIQPMRSRRSGVGVIAYHGSIYAIGGFNGTSRLSTGERYNPIMNIWRTITDMFHPRSNFAIEVLDDLIFTIGGFNGLTTISNVECFDDTADEWYDIADMNLFRSALSACVITGLTFTKIFLCSNEISKIQNHTTTSSIPSITLSSDRKRVCAFTIEACQILNELRKNNLLCDAIILTKEYIEYPVHRFILAAVSPYFRMAFTSENRYLQIDIECDTLELLLDYAYTRKCTLTLDNIIKLIDAAKLCQMTSLFHYCCEYLIFNLNDENVFHLYNFAKINSDIKLFNATYQYIMYHFINMTKTSKTFVELSIEQLIEFITNDDLNVRNEENLFDACIKWIDYNIEQRKSFIVQLIRNLRLGLISSSIFINKIKQHSYIRNNNECKPIIGETFRLLYKLDNEGLIDNDINCSFIRPRHPHEMIFAFGGWSGGNATNMLEAYDVRADKWTIISTDQVSPRAYHGCITIADKMYIIGGFDGTEYFSSCRTFHLIDRVWNDIAPMNERRCYVSIAYLNGFLYAMGGFNGRVRQNTAEKYLSETNQWSAICPMHVQRSDASACTLNDRIYICGGFDGQECLQTAEYYNPITNQWTMIQPMRSRRSGVGVIAYHGSIYAIGGFNGTSRLSTGERYNPIMNTWRTITDMFHPRSNFAIEVLDDLIFTIGGFNGLTTISNVECFDDTTDEWYDIADMNLFRSALSACVITGLTFTKIFLCSNEISKIQNHTTTSSIPSITLSSLNNIFNN</sequence>
<evidence type="ECO:0000256" key="3">
    <source>
        <dbReference type="SAM" id="MobiDB-lite"/>
    </source>
</evidence>